<dbReference type="InterPro" id="IPR025161">
    <property type="entry name" value="IS402-like_dom"/>
</dbReference>
<accession>A0A0U5B6L0</accession>
<dbReference type="Proteomes" id="UP000056109">
    <property type="component" value="Chromosome I"/>
</dbReference>
<evidence type="ECO:0000259" key="1">
    <source>
        <dbReference type="Pfam" id="PF13340"/>
    </source>
</evidence>
<dbReference type="AlphaFoldDB" id="A0A0U5B6L0"/>
<reference evidence="3" key="1">
    <citation type="submission" date="2014-09" db="EMBL/GenBank/DDBJ databases">
        <authorList>
            <person name="Illeghems K.G."/>
        </authorList>
    </citation>
    <scope>NUCLEOTIDE SEQUENCE [LARGE SCALE GENOMIC DNA]</scope>
    <source>
        <strain evidence="3">108B</strain>
    </source>
</reference>
<dbReference type="PATRIC" id="fig|446692.3.peg.520"/>
<proteinExistence type="predicted"/>
<organism evidence="2 3">
    <name type="scientific">Acetobacter senegalensis</name>
    <dbReference type="NCBI Taxonomy" id="446692"/>
    <lineage>
        <taxon>Bacteria</taxon>
        <taxon>Pseudomonadati</taxon>
        <taxon>Pseudomonadota</taxon>
        <taxon>Alphaproteobacteria</taxon>
        <taxon>Acetobacterales</taxon>
        <taxon>Acetobacteraceae</taxon>
        <taxon>Acetobacter</taxon>
    </lineage>
</organism>
<protein>
    <submittedName>
        <fullName evidence="2">Transposase</fullName>
    </submittedName>
</protein>
<evidence type="ECO:0000313" key="2">
    <source>
        <dbReference type="EMBL" id="CEF39970.1"/>
    </source>
</evidence>
<sequence length="52" mass="6055">MLSERQMERIEPFFPLMHGASRVDGGRVMNGIVYVMRNGLQWKDTPQTYSSH</sequence>
<gene>
    <name evidence="2" type="ORF">ASN_555</name>
</gene>
<dbReference type="Pfam" id="PF13340">
    <property type="entry name" value="DUF4096"/>
    <property type="match status" value="1"/>
</dbReference>
<keyword evidence="3" id="KW-1185">Reference proteome</keyword>
<name>A0A0U5B6L0_9PROT</name>
<dbReference type="EMBL" id="LN606600">
    <property type="protein sequence ID" value="CEF39970.1"/>
    <property type="molecule type" value="Genomic_DNA"/>
</dbReference>
<evidence type="ECO:0000313" key="3">
    <source>
        <dbReference type="Proteomes" id="UP000056109"/>
    </source>
</evidence>
<feature type="domain" description="Insertion element IS402-like" evidence="1">
    <location>
        <begin position="2"/>
        <end position="51"/>
    </location>
</feature>
<dbReference type="KEGG" id="asz:ASN_555"/>